<accession>A0A2H1FCP0</accession>
<organism evidence="1 2">
    <name type="scientific">Candidatus Nitrosotalea okcheonensis</name>
    <dbReference type="NCBI Taxonomy" id="1903276"/>
    <lineage>
        <taxon>Archaea</taxon>
        <taxon>Nitrososphaerota</taxon>
        <taxon>Nitrososphaeria</taxon>
        <taxon>Nitrosotaleales</taxon>
        <taxon>Nitrosotaleaceae</taxon>
        <taxon>Nitrosotalea</taxon>
    </lineage>
</organism>
<keyword evidence="2" id="KW-1185">Reference proteome</keyword>
<protein>
    <submittedName>
        <fullName evidence="1">Uncharacterized protein</fullName>
    </submittedName>
</protein>
<sequence length="69" mass="7847">MSAPKTCSALIQTAQGRSDNAYDGFQLIASNDTEMAFQDKFTFTKHIDYRKTFESHIKILYRIGSHAKT</sequence>
<dbReference type="EMBL" id="LT841358">
    <property type="protein sequence ID" value="SMH70521.1"/>
    <property type="molecule type" value="Genomic_DNA"/>
</dbReference>
<evidence type="ECO:0000313" key="1">
    <source>
        <dbReference type="EMBL" id="SMH70521.1"/>
    </source>
</evidence>
<name>A0A2H1FCP0_9ARCH</name>
<dbReference type="AlphaFoldDB" id="A0A2H1FCP0"/>
<gene>
    <name evidence="1" type="ORF">NCS_10328</name>
</gene>
<reference evidence="2" key="1">
    <citation type="submission" date="2017-03" db="EMBL/GenBank/DDBJ databases">
        <authorList>
            <person name="Herbold C."/>
        </authorList>
    </citation>
    <scope>NUCLEOTIDE SEQUENCE [LARGE SCALE GENOMIC DNA]</scope>
</reference>
<proteinExistence type="predicted"/>
<dbReference type="Proteomes" id="UP000230607">
    <property type="component" value="Chromosome 1"/>
</dbReference>
<evidence type="ECO:0000313" key="2">
    <source>
        <dbReference type="Proteomes" id="UP000230607"/>
    </source>
</evidence>
<dbReference type="RefSeq" id="WP_157926652.1">
    <property type="nucleotide sequence ID" value="NZ_LT841358.1"/>
</dbReference>